<dbReference type="Pfam" id="PF05621">
    <property type="entry name" value="TniB"/>
    <property type="match status" value="1"/>
</dbReference>
<evidence type="ECO:0000259" key="1">
    <source>
        <dbReference type="PROSITE" id="PS50994"/>
    </source>
</evidence>
<dbReference type="InterPro" id="IPR012337">
    <property type="entry name" value="RNaseH-like_sf"/>
</dbReference>
<protein>
    <submittedName>
        <fullName evidence="2">TniB family NTP-binding protein</fullName>
    </submittedName>
</protein>
<dbReference type="Gene3D" id="3.30.420.10">
    <property type="entry name" value="Ribonuclease H-like superfamily/Ribonuclease H"/>
    <property type="match status" value="1"/>
</dbReference>
<organism evidence="2 3">
    <name type="scientific">Vibrio aestuarianus</name>
    <dbReference type="NCBI Taxonomy" id="28171"/>
    <lineage>
        <taxon>Bacteria</taxon>
        <taxon>Pseudomonadati</taxon>
        <taxon>Pseudomonadota</taxon>
        <taxon>Gammaproteobacteria</taxon>
        <taxon>Vibrionales</taxon>
        <taxon>Vibrionaceae</taxon>
        <taxon>Vibrio</taxon>
    </lineage>
</organism>
<dbReference type="GO" id="GO:0003676">
    <property type="term" value="F:nucleic acid binding"/>
    <property type="evidence" value="ECO:0007669"/>
    <property type="project" value="InterPro"/>
</dbReference>
<proteinExistence type="predicted"/>
<gene>
    <name evidence="2" type="ORF">L9W94_01530</name>
</gene>
<dbReference type="InterPro" id="IPR027417">
    <property type="entry name" value="P-loop_NTPase"/>
</dbReference>
<dbReference type="InterPro" id="IPR008868">
    <property type="entry name" value="TniB"/>
</dbReference>
<evidence type="ECO:0000313" key="3">
    <source>
        <dbReference type="Proteomes" id="UP001140979"/>
    </source>
</evidence>
<dbReference type="InterPro" id="IPR001584">
    <property type="entry name" value="Integrase_cat-core"/>
</dbReference>
<dbReference type="PROSITE" id="PS50994">
    <property type="entry name" value="INTEGRASE"/>
    <property type="match status" value="1"/>
</dbReference>
<dbReference type="InterPro" id="IPR036397">
    <property type="entry name" value="RNaseH_sf"/>
</dbReference>
<comment type="caution">
    <text evidence="2">The sequence shown here is derived from an EMBL/GenBank/DDBJ whole genome shotgun (WGS) entry which is preliminary data.</text>
</comment>
<dbReference type="GO" id="GO:0015074">
    <property type="term" value="P:DNA integration"/>
    <property type="evidence" value="ECO:0007669"/>
    <property type="project" value="InterPro"/>
</dbReference>
<feature type="domain" description="Integrase catalytic" evidence="1">
    <location>
        <begin position="217"/>
        <end position="425"/>
    </location>
</feature>
<dbReference type="Gene3D" id="3.40.50.300">
    <property type="entry name" value="P-loop containing nucleotide triphosphate hydrolases"/>
    <property type="match status" value="1"/>
</dbReference>
<dbReference type="SUPFAM" id="SSF53098">
    <property type="entry name" value="Ribonuclease H-like"/>
    <property type="match status" value="1"/>
</dbReference>
<dbReference type="AlphaFoldDB" id="A0A9X4EV17"/>
<accession>A0A9X4EV17</accession>
<evidence type="ECO:0000313" key="2">
    <source>
        <dbReference type="EMBL" id="MDE1240843.1"/>
    </source>
</evidence>
<sequence length="959" mass="109713">MSFGPFKDEFGSITDEVKQQHDASPEAKLAHLKYASLTATKVIERDLSSFPEDQKQKALERYRLISLIAKEIKGGWTPKNLNPLIDKNIVGLSIPKPSDRTVKRWYKAFCENNGDIKSLVDSHHLKGNRQPRVCNDEPFFIEAVERFLDAVRPSYAKAYRAYDDLIEIENSTIVSGKITAVTYQAFKERLKKLPPYTVALKRHGKYYADKLFNYYESVKMPTRILERVEIDHTPLDLILLDDELLIPLGRAYLTLLVDVFSGCIIGFHLGFKAPSYISVSKAIIHSVKTKAYVNELPIELGNQWLCHGKIENLVVDNGAEFWSNSLDQACTEGGINIIYNKVRRPWLKPFVERKFGELIQGIVGWIPGKTFSNVLEKEDYDPQKDAVMRFGVFVEELHRWIIDVHNASADSRNTRIPNYHWQKSEDVLPPPTLSESDEKKFRVIMGLFDKRTLTSQGIKYKHLMYDNVALEHYRKQYPLSKDSKMKTIKIDPDDLSRIFVFLDEMDGYIEVPCKYDPLGYTNKLSLCEHIRTVKVHRDFIKGQVDSLSLAKARQALHERIKLEHENIRQMSLPQRSKKAKNGKKMAELAGVNSDSPKSITADYQIEESIQPSESTPSITLEQTSSIEEVKQVKTLHSTNNDVDLLLAEFHQSFVVYPDVEKVFEGLDWIVRRSQFGKFAPSMLITGGTGAGKTSVVEIYLNNHFSASEILITRVRPSFVETLVWAIEKLNVPYNSRSKRSEIGLQDYFIDSVKKSKLKLLVIEEAQELFECASPKERQKIRDRLKMISDECRLPIVFIGIPTAKLILEDSQWDRRIMVKRDLPYIRIMNEESLDVYIALLEGIEQQLPIPVSPELSDMDIAMRLLAASKGMLGNIKELIGYALELALLSGQSQMTILEFTQSFQTIYGSDTSNPFECELEKLLIPQIIEYEGYLIDPDSGDIKFTQQIFADVPLTDLLR</sequence>
<reference evidence="2" key="1">
    <citation type="submission" date="2022-02" db="EMBL/GenBank/DDBJ databases">
        <title>Emergence and expansion in Europe of a Vibrio aestuarianus clonal complex pathogenic for oysters.</title>
        <authorList>
            <person name="Mesnil A."/>
            <person name="Travers M.-A."/>
        </authorList>
    </citation>
    <scope>NUCLEOTIDE SEQUENCE</scope>
    <source>
        <strain evidence="2">19_064_11T1</strain>
    </source>
</reference>
<dbReference type="SUPFAM" id="SSF52540">
    <property type="entry name" value="P-loop containing nucleoside triphosphate hydrolases"/>
    <property type="match status" value="1"/>
</dbReference>
<dbReference type="EMBL" id="JAKNBA010000002">
    <property type="protein sequence ID" value="MDE1240843.1"/>
    <property type="molecule type" value="Genomic_DNA"/>
</dbReference>
<name>A0A9X4EV17_9VIBR</name>
<dbReference type="RefSeq" id="WP_274682473.1">
    <property type="nucleotide sequence ID" value="NZ_JAKNBA010000002.1"/>
</dbReference>
<dbReference type="Proteomes" id="UP001140979">
    <property type="component" value="Unassembled WGS sequence"/>
</dbReference>